<evidence type="ECO:0000259" key="1">
    <source>
        <dbReference type="SMART" id="SM00827"/>
    </source>
</evidence>
<dbReference type="GO" id="GO:0005829">
    <property type="term" value="C:cytosol"/>
    <property type="evidence" value="ECO:0007669"/>
    <property type="project" value="TreeGrafter"/>
</dbReference>
<name>A0A8J3FA04_9BURK</name>
<dbReference type="InterPro" id="IPR016035">
    <property type="entry name" value="Acyl_Trfase/lysoPLipase"/>
</dbReference>
<dbReference type="InterPro" id="IPR001227">
    <property type="entry name" value="Ac_transferase_dom_sf"/>
</dbReference>
<reference evidence="2" key="1">
    <citation type="journal article" date="2014" name="Int. J. Syst. Evol. Microbiol.">
        <title>Complete genome sequence of Corynebacterium casei LMG S-19264T (=DSM 44701T), isolated from a smear-ripened cheese.</title>
        <authorList>
            <consortium name="US DOE Joint Genome Institute (JGI-PGF)"/>
            <person name="Walter F."/>
            <person name="Albersmeier A."/>
            <person name="Kalinowski J."/>
            <person name="Ruckert C."/>
        </authorList>
    </citation>
    <scope>NUCLEOTIDE SEQUENCE</scope>
    <source>
        <strain evidence="2">CCM 7664</strain>
    </source>
</reference>
<dbReference type="EMBL" id="BMDP01000003">
    <property type="protein sequence ID" value="GGI55173.1"/>
    <property type="molecule type" value="Genomic_DNA"/>
</dbReference>
<evidence type="ECO:0000313" key="3">
    <source>
        <dbReference type="Proteomes" id="UP000627205"/>
    </source>
</evidence>
<evidence type="ECO:0000313" key="2">
    <source>
        <dbReference type="EMBL" id="GGI55173.1"/>
    </source>
</evidence>
<feature type="domain" description="Malonyl-CoA:ACP transacylase (MAT)" evidence="1">
    <location>
        <begin position="8"/>
        <end position="308"/>
    </location>
</feature>
<dbReference type="Gene3D" id="3.30.70.250">
    <property type="entry name" value="Malonyl-CoA ACP transacylase, ACP-binding"/>
    <property type="match status" value="1"/>
</dbReference>
<dbReference type="AlphaFoldDB" id="A0A8J3FA04"/>
<organism evidence="2 3">
    <name type="scientific">Oxalicibacterium solurbis</name>
    <dbReference type="NCBI Taxonomy" id="69280"/>
    <lineage>
        <taxon>Bacteria</taxon>
        <taxon>Pseudomonadati</taxon>
        <taxon>Pseudomonadota</taxon>
        <taxon>Betaproteobacteria</taxon>
        <taxon>Burkholderiales</taxon>
        <taxon>Oxalobacteraceae</taxon>
        <taxon>Oxalicibacterium</taxon>
    </lineage>
</organism>
<dbReference type="InterPro" id="IPR014043">
    <property type="entry name" value="Acyl_transferase_dom"/>
</dbReference>
<dbReference type="InterPro" id="IPR050858">
    <property type="entry name" value="Mal-CoA-ACP_Trans/PKS_FabD"/>
</dbReference>
<comment type="caution">
    <text evidence="2">The sequence shown here is derived from an EMBL/GenBank/DDBJ whole genome shotgun (WGS) entry which is preliminary data.</text>
</comment>
<reference evidence="2" key="2">
    <citation type="submission" date="2020-09" db="EMBL/GenBank/DDBJ databases">
        <authorList>
            <person name="Sun Q."/>
            <person name="Sedlacek I."/>
        </authorList>
    </citation>
    <scope>NUCLEOTIDE SEQUENCE</scope>
    <source>
        <strain evidence="2">CCM 7664</strain>
    </source>
</reference>
<dbReference type="SUPFAM" id="SSF52151">
    <property type="entry name" value="FabD/lysophospholipase-like"/>
    <property type="match status" value="1"/>
</dbReference>
<dbReference type="RefSeq" id="WP_188421960.1">
    <property type="nucleotide sequence ID" value="NZ_BMDP01000003.1"/>
</dbReference>
<sequence length="314" mass="33231">MADRIALLCSGQAGQHAGMFDLARSDPHVAQLLQSWPLEEVCGRPLQEMLADESGLFDNLVAQPLVIAAALSTWEAIRHSLPPPALVAGYSIGELASWSVAGALAPEQTIRLAATRARLLQACVMPDRPQTMLAISFAQARMPLADLAPLLQSHGFHTAIEVDADSIIAGGLLDQADALEAVVVSGGGKVTRLPIQIASHTPWMHEAVVPFEKAVADSGMHAPACAVLAGISGARLHDAAAAPAVLARQLAEPIRWHAVMDGINEAGTTLAIELGPGSALSRMLKSRHPHIHCRAVAEFRTLAGVKRWVEQHLD</sequence>
<dbReference type="SMART" id="SM00827">
    <property type="entry name" value="PKS_AT"/>
    <property type="match status" value="1"/>
</dbReference>
<accession>A0A8J3FA04</accession>
<dbReference type="Gene3D" id="3.40.366.10">
    <property type="entry name" value="Malonyl-Coenzyme A Acyl Carrier Protein, domain 2"/>
    <property type="match status" value="1"/>
</dbReference>
<dbReference type="Pfam" id="PF00698">
    <property type="entry name" value="Acyl_transf_1"/>
    <property type="match status" value="1"/>
</dbReference>
<protein>
    <submittedName>
        <fullName evidence="2">Malonate decarboxylase subunit epsilon</fullName>
    </submittedName>
</protein>
<dbReference type="GO" id="GO:0004314">
    <property type="term" value="F:[acyl-carrier-protein] S-malonyltransferase activity"/>
    <property type="evidence" value="ECO:0007669"/>
    <property type="project" value="TreeGrafter"/>
</dbReference>
<keyword evidence="3" id="KW-1185">Reference proteome</keyword>
<dbReference type="PANTHER" id="PTHR42681">
    <property type="entry name" value="MALONYL-COA-ACYL CARRIER PROTEIN TRANSACYLASE, MITOCHONDRIAL"/>
    <property type="match status" value="1"/>
</dbReference>
<dbReference type="PANTHER" id="PTHR42681:SF6">
    <property type="entry name" value="BLL0263 PROTEIN"/>
    <property type="match status" value="1"/>
</dbReference>
<gene>
    <name evidence="2" type="primary">mdcH</name>
    <name evidence="2" type="ORF">GCM10011430_23470</name>
</gene>
<proteinExistence type="predicted"/>
<dbReference type="GO" id="GO:0006633">
    <property type="term" value="P:fatty acid biosynthetic process"/>
    <property type="evidence" value="ECO:0007669"/>
    <property type="project" value="TreeGrafter"/>
</dbReference>
<dbReference type="Proteomes" id="UP000627205">
    <property type="component" value="Unassembled WGS sequence"/>
</dbReference>